<dbReference type="SUPFAM" id="SSF81296">
    <property type="entry name" value="E set domains"/>
    <property type="match status" value="1"/>
</dbReference>
<dbReference type="Pfam" id="PF01833">
    <property type="entry name" value="TIG"/>
    <property type="match status" value="1"/>
</dbReference>
<accession>A0ABV2T7V3</accession>
<evidence type="ECO:0000313" key="3">
    <source>
        <dbReference type="EMBL" id="MET6999091.1"/>
    </source>
</evidence>
<evidence type="ECO:0000313" key="4">
    <source>
        <dbReference type="Proteomes" id="UP001549749"/>
    </source>
</evidence>
<protein>
    <submittedName>
        <fullName evidence="3">IPT/TIG domain-containing protein</fullName>
    </submittedName>
</protein>
<keyword evidence="1" id="KW-0732">Signal</keyword>
<evidence type="ECO:0000259" key="2">
    <source>
        <dbReference type="Pfam" id="PF01833"/>
    </source>
</evidence>
<sequence length="134" mass="14039">MTYLKMFVMPVALFVIGATGCTSKSNVQVGLNETIVNETIAAGISGKAGNIIAIKGEGFGNNLADIKVSFGGVEAQVLSVGKNSLMVKVPPHKPGKVAVVVAVNDSVSNMMHFEYKVVGVLADRGQQTTRPAYE</sequence>
<evidence type="ECO:0000256" key="1">
    <source>
        <dbReference type="SAM" id="SignalP"/>
    </source>
</evidence>
<dbReference type="InterPro" id="IPR002909">
    <property type="entry name" value="IPT_dom"/>
</dbReference>
<dbReference type="InterPro" id="IPR013783">
    <property type="entry name" value="Ig-like_fold"/>
</dbReference>
<feature type="domain" description="IPT/TIG" evidence="2">
    <location>
        <begin position="46"/>
        <end position="115"/>
    </location>
</feature>
<dbReference type="RefSeq" id="WP_354661657.1">
    <property type="nucleotide sequence ID" value="NZ_JBEXAC010000002.1"/>
</dbReference>
<dbReference type="Gene3D" id="2.60.40.10">
    <property type="entry name" value="Immunoglobulins"/>
    <property type="match status" value="1"/>
</dbReference>
<dbReference type="Proteomes" id="UP001549749">
    <property type="component" value="Unassembled WGS sequence"/>
</dbReference>
<name>A0ABV2T7V3_9BACT</name>
<comment type="caution">
    <text evidence="3">The sequence shown here is derived from an EMBL/GenBank/DDBJ whole genome shotgun (WGS) entry which is preliminary data.</text>
</comment>
<dbReference type="EMBL" id="JBEXAC010000002">
    <property type="protein sequence ID" value="MET6999091.1"/>
    <property type="molecule type" value="Genomic_DNA"/>
</dbReference>
<organism evidence="3 4">
    <name type="scientific">Chitinophaga defluvii</name>
    <dbReference type="NCBI Taxonomy" id="3163343"/>
    <lineage>
        <taxon>Bacteria</taxon>
        <taxon>Pseudomonadati</taxon>
        <taxon>Bacteroidota</taxon>
        <taxon>Chitinophagia</taxon>
        <taxon>Chitinophagales</taxon>
        <taxon>Chitinophagaceae</taxon>
        <taxon>Chitinophaga</taxon>
    </lineage>
</organism>
<dbReference type="InterPro" id="IPR014756">
    <property type="entry name" value="Ig_E-set"/>
</dbReference>
<dbReference type="PROSITE" id="PS51257">
    <property type="entry name" value="PROKAR_LIPOPROTEIN"/>
    <property type="match status" value="1"/>
</dbReference>
<reference evidence="3 4" key="1">
    <citation type="submission" date="2024-06" db="EMBL/GenBank/DDBJ databases">
        <title>Chitinophaga defluvii sp. nov., isolated from municipal sewage.</title>
        <authorList>
            <person name="Zhang L."/>
        </authorList>
    </citation>
    <scope>NUCLEOTIDE SEQUENCE [LARGE SCALE GENOMIC DNA]</scope>
    <source>
        <strain evidence="3 4">H8</strain>
    </source>
</reference>
<feature type="signal peptide" evidence="1">
    <location>
        <begin position="1"/>
        <end position="20"/>
    </location>
</feature>
<keyword evidence="4" id="KW-1185">Reference proteome</keyword>
<proteinExistence type="predicted"/>
<feature type="chain" id="PRO_5045493410" evidence="1">
    <location>
        <begin position="21"/>
        <end position="134"/>
    </location>
</feature>
<gene>
    <name evidence="3" type="ORF">ABR189_17015</name>
</gene>